<dbReference type="AlphaFoldDB" id="A0A1W1BXM2"/>
<protein>
    <submittedName>
        <fullName evidence="1">Putative exported protein</fullName>
    </submittedName>
</protein>
<name>A0A1W1BXM2_9ZZZZ</name>
<organism evidence="1">
    <name type="scientific">hydrothermal vent metagenome</name>
    <dbReference type="NCBI Taxonomy" id="652676"/>
    <lineage>
        <taxon>unclassified sequences</taxon>
        <taxon>metagenomes</taxon>
        <taxon>ecological metagenomes</taxon>
    </lineage>
</organism>
<reference evidence="1" key="1">
    <citation type="submission" date="2016-10" db="EMBL/GenBank/DDBJ databases">
        <authorList>
            <person name="de Groot N.N."/>
        </authorList>
    </citation>
    <scope>NUCLEOTIDE SEQUENCE</scope>
</reference>
<sequence length="1171" mass="131947">MGFFLIPYLLKSQVIKTIQENTNTFVNIKNISFNPFAFSLELEGVSLSDDLNETLVSFASLDINVEPTSLVLGALKIKNITLIKPKIFVICNKDKSINLLNSFTSALAEDNNTDTEKTALPRVIIQKIEIVEGGVEYKDYTRKDLFVFSFNNIGFSLKNIDTADMQSTDAQVRFYSTLGDGGFVDFHSNIHSLEPFIVTGSLEFEASKLYTQWKYLKEQLNLEVADGKISFDTEYSFNSADINATTIKNLNLSLQRLRIIPKDGYKDVLNLDLLYVKDVEIKLFKQNVEVQKIGLKGLRVKAKRSKDKSIDWLSFIKINSNTNESGQEIDKNNTRKETVSEPWNVLIQDLALEKIQLNFIDEAIQPSVTSSVNELNIYVQNLTLSGKESMPYKLDIQVNNDLKCSSEGKIIHQNLDMDSLTSCKGFDVTHYGPYIQAFAKEVVLKHDLRLKSGVVGFVLQSKVKQVEDTISFVVTDANISVENFLLVKKSKREKLIAFKNFNTTGVHLNTLTKSLKVKKVLLKELNVYAHRYKNKSLNLDNLLVPKKVKTVVKSSKEEPYHLVLGEFFLSNSSLTFKDSSLQKTKKQKIDRLHLHVYNLDSKKRSWSTYRGGLRLNKKGNLYVNGKVCHTPLKQIGRFELKDLNLQFLNDYLQESSYLNVGEGKLSFKGKSSYAPSLSSPDLQVSSSFELNSLTLNDVRKDSPLLVLDKLQTKSITLELSPNRLYIDEVNIENFYVEAKIDENKTINFAKLAKTKEETTEVVEEKVKLEESDKNVFPIKILKVNISSGSAKFSDYSIPIKFSTYIHNLDGVIYAISNIESETTYINIAGDVDEYGSAKLEGSIEGSNPKSYTDLNLNFQNLELNSLSGYSASFAGHEIDSGKLYLDLGYDILNSELKGSNNIMMKNVVLGNEVEDENVTVLPIGFVLGLLEDSDGVIDIKMPIEGNVDEPDFKYGTLVLKTIGGLISKAVMSPFKFLGAAMGIDAEKLEYIYFEPGTSIVTPPEREKLDQISKMMLKKPKISLKLTAPYTEIYDKQALQISKLIDLVMQKSGLKNRKEHKNAMTTNLLVDIYEEVKGGDSLDKVRVELEKEYEGEVLERKYNQLLTVLCRDIQTVTTGELHALANKRALNIYNYLSEDKSMATNRLSKGEVVVVEGMANEVVALHLEIQIK</sequence>
<gene>
    <name evidence="1" type="ORF">MNB_SM-4-1612</name>
</gene>
<proteinExistence type="predicted"/>
<dbReference type="GO" id="GO:0005886">
    <property type="term" value="C:plasma membrane"/>
    <property type="evidence" value="ECO:0007669"/>
    <property type="project" value="TreeGrafter"/>
</dbReference>
<dbReference type="PANTHER" id="PTHR30441:SF8">
    <property type="entry name" value="DUF748 DOMAIN-CONTAINING PROTEIN"/>
    <property type="match status" value="1"/>
</dbReference>
<dbReference type="Pfam" id="PF05359">
    <property type="entry name" value="DUF748"/>
    <property type="match status" value="2"/>
</dbReference>
<dbReference type="EMBL" id="FPHF01000045">
    <property type="protein sequence ID" value="SFV58350.1"/>
    <property type="molecule type" value="Genomic_DNA"/>
</dbReference>
<accession>A0A1W1BXM2</accession>
<dbReference type="GO" id="GO:0090313">
    <property type="term" value="P:regulation of protein targeting to membrane"/>
    <property type="evidence" value="ECO:0007669"/>
    <property type="project" value="TreeGrafter"/>
</dbReference>
<dbReference type="PANTHER" id="PTHR30441">
    <property type="entry name" value="DUF748 DOMAIN-CONTAINING PROTEIN"/>
    <property type="match status" value="1"/>
</dbReference>
<dbReference type="InterPro" id="IPR008023">
    <property type="entry name" value="DUF748"/>
</dbReference>
<dbReference type="InterPro" id="IPR052894">
    <property type="entry name" value="AsmA-related"/>
</dbReference>
<evidence type="ECO:0000313" key="1">
    <source>
        <dbReference type="EMBL" id="SFV58350.1"/>
    </source>
</evidence>